<sequence>MLYFEAICLIAIYNTNKNCTCVKEFAIFYHALIKKK</sequence>
<gene>
    <name evidence="1" type="ordered locus">A1C_00270</name>
</gene>
<reference evidence="1" key="1">
    <citation type="submission" date="2007-09" db="EMBL/GenBank/DDBJ databases">
        <title>Complete Genome Sequence of Rickettsia akari.</title>
        <authorList>
            <person name="Madan A."/>
            <person name="Fahey J."/>
            <person name="Helton E."/>
            <person name="Ketteman M."/>
            <person name="Madan A."/>
            <person name="Rodrigues S."/>
            <person name="Sanchez A."/>
            <person name="Whiting M."/>
            <person name="Dasch G."/>
            <person name="Eremeeva M."/>
        </authorList>
    </citation>
    <scope>NUCLEOTIDE SEQUENCE</scope>
    <source>
        <strain evidence="1">Hartford</strain>
    </source>
</reference>
<dbReference type="EMBL" id="CP000847">
    <property type="protein sequence ID" value="ABV74387.1"/>
    <property type="molecule type" value="Genomic_DNA"/>
</dbReference>
<dbReference type="Proteomes" id="UP000006830">
    <property type="component" value="Chromosome"/>
</dbReference>
<keyword evidence="2" id="KW-1185">Reference proteome</keyword>
<protein>
    <submittedName>
        <fullName evidence="1">Uncharacterized protein</fullName>
    </submittedName>
</protein>
<dbReference type="KEGG" id="rak:A1C_00270"/>
<evidence type="ECO:0000313" key="1">
    <source>
        <dbReference type="EMBL" id="ABV74387.1"/>
    </source>
</evidence>
<accession>A8GLW2</accession>
<dbReference type="HOGENOM" id="CLU_3358157_0_0_5"/>
<dbReference type="AlphaFoldDB" id="A8GLW2"/>
<name>A8GLW2_RICAH</name>
<organism evidence="1 2">
    <name type="scientific">Rickettsia akari (strain Hartford)</name>
    <dbReference type="NCBI Taxonomy" id="293614"/>
    <lineage>
        <taxon>Bacteria</taxon>
        <taxon>Pseudomonadati</taxon>
        <taxon>Pseudomonadota</taxon>
        <taxon>Alphaproteobacteria</taxon>
        <taxon>Rickettsiales</taxon>
        <taxon>Rickettsiaceae</taxon>
        <taxon>Rickettsieae</taxon>
        <taxon>Rickettsia</taxon>
        <taxon>spotted fever group</taxon>
    </lineage>
</organism>
<evidence type="ECO:0000313" key="2">
    <source>
        <dbReference type="Proteomes" id="UP000006830"/>
    </source>
</evidence>
<proteinExistence type="predicted"/>